<dbReference type="RefSeq" id="WP_057706917.1">
    <property type="nucleotide sequence ID" value="NZ_JQCL01000074.1"/>
</dbReference>
<feature type="transmembrane region" description="Helical" evidence="8">
    <location>
        <begin position="6"/>
        <end position="28"/>
    </location>
</feature>
<keyword evidence="7 8" id="KW-0472">Membrane</keyword>
<dbReference type="GO" id="GO:0005886">
    <property type="term" value="C:plasma membrane"/>
    <property type="evidence" value="ECO:0007669"/>
    <property type="project" value="UniProtKB-SubCell"/>
</dbReference>
<accession>A0A0R2MB45</accession>
<dbReference type="EMBL" id="JQCL01000074">
    <property type="protein sequence ID" value="KRO09186.1"/>
    <property type="molecule type" value="Genomic_DNA"/>
</dbReference>
<keyword evidence="3" id="KW-0813">Transport</keyword>
<keyword evidence="6 8" id="KW-1133">Transmembrane helix</keyword>
<organism evidence="9 10">
    <name type="scientific">Lactiplantibacillus xiangfangensis</name>
    <dbReference type="NCBI Taxonomy" id="942150"/>
    <lineage>
        <taxon>Bacteria</taxon>
        <taxon>Bacillati</taxon>
        <taxon>Bacillota</taxon>
        <taxon>Bacilli</taxon>
        <taxon>Lactobacillales</taxon>
        <taxon>Lactobacillaceae</taxon>
        <taxon>Lactiplantibacillus</taxon>
    </lineage>
</organism>
<comment type="caution">
    <text evidence="9">The sequence shown here is derived from an EMBL/GenBank/DDBJ whole genome shotgun (WGS) entry which is preliminary data.</text>
</comment>
<feature type="transmembrane region" description="Helical" evidence="8">
    <location>
        <begin position="40"/>
        <end position="58"/>
    </location>
</feature>
<name>A0A0R2MB45_9LACO</name>
<proteinExistence type="inferred from homology"/>
<evidence type="ECO:0000256" key="3">
    <source>
        <dbReference type="ARBA" id="ARBA00022448"/>
    </source>
</evidence>
<reference evidence="9 10" key="1">
    <citation type="journal article" date="2015" name="Genome Announc.">
        <title>Expanding the biotechnology potential of lactobacilli through comparative genomics of 213 strains and associated genera.</title>
        <authorList>
            <person name="Sun Z."/>
            <person name="Harris H.M."/>
            <person name="McCann A."/>
            <person name="Guo C."/>
            <person name="Argimon S."/>
            <person name="Zhang W."/>
            <person name="Yang X."/>
            <person name="Jeffery I.B."/>
            <person name="Cooney J.C."/>
            <person name="Kagawa T.F."/>
            <person name="Liu W."/>
            <person name="Song Y."/>
            <person name="Salvetti E."/>
            <person name="Wrobel A."/>
            <person name="Rasinkangas P."/>
            <person name="Parkhill J."/>
            <person name="Rea M.C."/>
            <person name="O'Sullivan O."/>
            <person name="Ritari J."/>
            <person name="Douillard F.P."/>
            <person name="Paul Ross R."/>
            <person name="Yang R."/>
            <person name="Briner A.E."/>
            <person name="Felis G.E."/>
            <person name="de Vos W.M."/>
            <person name="Barrangou R."/>
            <person name="Klaenhammer T.R."/>
            <person name="Caufield P.W."/>
            <person name="Cui Y."/>
            <person name="Zhang H."/>
            <person name="O'Toole P.W."/>
        </authorList>
    </citation>
    <scope>NUCLEOTIDE SEQUENCE [LARGE SCALE GENOMIC DNA]</scope>
    <source>
        <strain evidence="9 10">LMG 26013</strain>
    </source>
</reference>
<evidence type="ECO:0000256" key="4">
    <source>
        <dbReference type="ARBA" id="ARBA00022475"/>
    </source>
</evidence>
<dbReference type="STRING" id="942150.IV64_GL000316"/>
<dbReference type="PANTHER" id="PTHR36838">
    <property type="entry name" value="AUXIN EFFLUX CARRIER FAMILY PROTEIN"/>
    <property type="match status" value="1"/>
</dbReference>
<evidence type="ECO:0000256" key="1">
    <source>
        <dbReference type="ARBA" id="ARBA00004651"/>
    </source>
</evidence>
<dbReference type="GO" id="GO:0055085">
    <property type="term" value="P:transmembrane transport"/>
    <property type="evidence" value="ECO:0007669"/>
    <property type="project" value="InterPro"/>
</dbReference>
<keyword evidence="5 8" id="KW-0812">Transmembrane</keyword>
<dbReference type="Proteomes" id="UP000051783">
    <property type="component" value="Unassembled WGS sequence"/>
</dbReference>
<evidence type="ECO:0000256" key="8">
    <source>
        <dbReference type="SAM" id="Phobius"/>
    </source>
</evidence>
<evidence type="ECO:0000256" key="7">
    <source>
        <dbReference type="ARBA" id="ARBA00023136"/>
    </source>
</evidence>
<dbReference type="InterPro" id="IPR038770">
    <property type="entry name" value="Na+/solute_symporter_sf"/>
</dbReference>
<comment type="similarity">
    <text evidence="2">Belongs to the auxin efflux carrier (TC 2.A.69) family.</text>
</comment>
<dbReference type="PANTHER" id="PTHR36838:SF1">
    <property type="entry name" value="SLR1864 PROTEIN"/>
    <property type="match status" value="1"/>
</dbReference>
<feature type="transmembrane region" description="Helical" evidence="8">
    <location>
        <begin position="291"/>
        <end position="314"/>
    </location>
</feature>
<protein>
    <submittedName>
        <fullName evidence="9">Malate transport protein</fullName>
    </submittedName>
</protein>
<evidence type="ECO:0000256" key="6">
    <source>
        <dbReference type="ARBA" id="ARBA00022989"/>
    </source>
</evidence>
<dbReference type="Gene3D" id="1.20.1530.20">
    <property type="match status" value="1"/>
</dbReference>
<sequence length="320" mass="35351">MQVLQTFLHSIQGVMTIIIMIAVGYLLARWGWFSEDSTKLVARLVTQIALPAYMIATITKQFTAQKLLDTLPGLRFPVLNMAILFGISFGVMRALNIKKSHRGLFSSMFFNSNTVFIGLPVNEALFGSSALPYVLVYYMANTTIFWTIGVYLIQRDGVGAAKFDLKQTLKKIFSPPLLGFMIGVLIVLWQIKLPSFLMDDFSYIGGLTVPLSMLFIGISMANAGLSSMRFDRDSIGILLGRFIFAPVLMTLMLIPMSIPVEMKQVFILQSAMPVMTNAPVVSKLYGADADYAAVMVTETTLLSLIVIPILMVVVQSNLIS</sequence>
<keyword evidence="4" id="KW-1003">Cell membrane</keyword>
<dbReference type="OrthoDB" id="9798064at2"/>
<dbReference type="PATRIC" id="fig|942150.3.peg.323"/>
<comment type="subcellular location">
    <subcellularLocation>
        <location evidence="1">Cell membrane</location>
        <topology evidence="1">Multi-pass membrane protein</topology>
    </subcellularLocation>
</comment>
<keyword evidence="10" id="KW-1185">Reference proteome</keyword>
<dbReference type="AlphaFoldDB" id="A0A0R2MB45"/>
<dbReference type="InterPro" id="IPR004776">
    <property type="entry name" value="Mem_transp_PIN-like"/>
</dbReference>
<evidence type="ECO:0000256" key="5">
    <source>
        <dbReference type="ARBA" id="ARBA00022692"/>
    </source>
</evidence>
<feature type="transmembrane region" description="Helical" evidence="8">
    <location>
        <begin position="203"/>
        <end position="225"/>
    </location>
</feature>
<feature type="transmembrane region" description="Helical" evidence="8">
    <location>
        <begin position="103"/>
        <end position="121"/>
    </location>
</feature>
<feature type="transmembrane region" description="Helical" evidence="8">
    <location>
        <begin position="173"/>
        <end position="191"/>
    </location>
</feature>
<evidence type="ECO:0000313" key="9">
    <source>
        <dbReference type="EMBL" id="KRO09186.1"/>
    </source>
</evidence>
<feature type="transmembrane region" description="Helical" evidence="8">
    <location>
        <begin position="237"/>
        <end position="258"/>
    </location>
</feature>
<dbReference type="Pfam" id="PF03547">
    <property type="entry name" value="Mem_trans"/>
    <property type="match status" value="1"/>
</dbReference>
<gene>
    <name evidence="9" type="ORF">IV64_GL000316</name>
</gene>
<feature type="transmembrane region" description="Helical" evidence="8">
    <location>
        <begin position="78"/>
        <end position="96"/>
    </location>
</feature>
<evidence type="ECO:0000256" key="2">
    <source>
        <dbReference type="ARBA" id="ARBA00010145"/>
    </source>
</evidence>
<evidence type="ECO:0000313" key="10">
    <source>
        <dbReference type="Proteomes" id="UP000051783"/>
    </source>
</evidence>
<feature type="transmembrane region" description="Helical" evidence="8">
    <location>
        <begin position="133"/>
        <end position="153"/>
    </location>
</feature>